<reference evidence="3 4" key="1">
    <citation type="submission" date="2017-10" db="EMBL/GenBank/DDBJ databases">
        <title>Bacillus sp. nov., a halophilic bacterium isolated from a Keqin Lake.</title>
        <authorList>
            <person name="Wang H."/>
        </authorList>
    </citation>
    <scope>NUCLEOTIDE SEQUENCE [LARGE SCALE GENOMIC DNA]</scope>
    <source>
        <strain evidence="3 4">KQ-12</strain>
    </source>
</reference>
<keyword evidence="2" id="KW-0812">Transmembrane</keyword>
<keyword evidence="4" id="KW-1185">Reference proteome</keyword>
<name>A0A323TDG6_9BACI</name>
<organism evidence="3 4">
    <name type="scientific">Salipaludibacillus keqinensis</name>
    <dbReference type="NCBI Taxonomy" id="2045207"/>
    <lineage>
        <taxon>Bacteria</taxon>
        <taxon>Bacillati</taxon>
        <taxon>Bacillota</taxon>
        <taxon>Bacilli</taxon>
        <taxon>Bacillales</taxon>
        <taxon>Bacillaceae</taxon>
    </lineage>
</organism>
<sequence length="178" mass="20534">MVYLVIISLVLHLVSFFVMIVLYQRIESHKPLDQEKTIKEMEDLLVSYTTEMKENNERLVRRVSRMPSKDVLKGKSELSDPIVQDENEIKKASHSSRKSALKNEATTSTEKEMEADITEEYNRYEPPAPSEEKEEVSFDSSNTARVLSLSEQGFSHREIAKKMQMGAGEVELLLKFYK</sequence>
<evidence type="ECO:0008006" key="5">
    <source>
        <dbReference type="Google" id="ProtNLM"/>
    </source>
</evidence>
<dbReference type="Pfam" id="PF19610">
    <property type="entry name" value="DUF6115"/>
    <property type="match status" value="1"/>
</dbReference>
<evidence type="ECO:0000313" key="3">
    <source>
        <dbReference type="EMBL" id="PYZ93119.1"/>
    </source>
</evidence>
<feature type="transmembrane region" description="Helical" evidence="2">
    <location>
        <begin position="6"/>
        <end position="23"/>
    </location>
</feature>
<proteinExistence type="predicted"/>
<evidence type="ECO:0000256" key="2">
    <source>
        <dbReference type="SAM" id="Phobius"/>
    </source>
</evidence>
<dbReference type="Proteomes" id="UP000248214">
    <property type="component" value="Unassembled WGS sequence"/>
</dbReference>
<dbReference type="OrthoDB" id="1708317at2"/>
<feature type="region of interest" description="Disordered" evidence="1">
    <location>
        <begin position="74"/>
        <end position="142"/>
    </location>
</feature>
<dbReference type="EMBL" id="PDOD01000002">
    <property type="protein sequence ID" value="PYZ93119.1"/>
    <property type="molecule type" value="Genomic_DNA"/>
</dbReference>
<accession>A0A323TDG6</accession>
<dbReference type="AlphaFoldDB" id="A0A323TDG6"/>
<protein>
    <recommendedName>
        <fullName evidence="5">Swarming motility protein SwrB</fullName>
    </recommendedName>
</protein>
<dbReference type="InterPro" id="IPR046118">
    <property type="entry name" value="DUF6115"/>
</dbReference>
<dbReference type="RefSeq" id="WP_110609149.1">
    <property type="nucleotide sequence ID" value="NZ_PDOD01000002.1"/>
</dbReference>
<evidence type="ECO:0000256" key="1">
    <source>
        <dbReference type="SAM" id="MobiDB-lite"/>
    </source>
</evidence>
<keyword evidence="2" id="KW-0472">Membrane</keyword>
<evidence type="ECO:0000313" key="4">
    <source>
        <dbReference type="Proteomes" id="UP000248214"/>
    </source>
</evidence>
<gene>
    <name evidence="3" type="ORF">CR194_07930</name>
</gene>
<keyword evidence="2" id="KW-1133">Transmembrane helix</keyword>
<comment type="caution">
    <text evidence="3">The sequence shown here is derived from an EMBL/GenBank/DDBJ whole genome shotgun (WGS) entry which is preliminary data.</text>
</comment>